<comment type="caution">
    <text evidence="3">The sequence shown here is derived from an EMBL/GenBank/DDBJ whole genome shotgun (WGS) entry which is preliminary data.</text>
</comment>
<dbReference type="InterPro" id="IPR007314">
    <property type="entry name" value="Cofac_haem-bd_dom"/>
</dbReference>
<dbReference type="EMBL" id="JANGEW010000031">
    <property type="protein sequence ID" value="MCQ5343601.1"/>
    <property type="molecule type" value="Genomic_DNA"/>
</dbReference>
<keyword evidence="3" id="KW-0449">Lipoprotein</keyword>
<evidence type="ECO:0000313" key="3">
    <source>
        <dbReference type="EMBL" id="MCQ5343601.1"/>
    </source>
</evidence>
<feature type="chain" id="PRO_5045446300" evidence="1">
    <location>
        <begin position="28"/>
        <end position="305"/>
    </location>
</feature>
<feature type="signal peptide" evidence="1">
    <location>
        <begin position="1"/>
        <end position="27"/>
    </location>
</feature>
<organism evidence="3 4">
    <name type="scientific">Megasphaera massiliensis</name>
    <dbReference type="NCBI Taxonomy" id="1232428"/>
    <lineage>
        <taxon>Bacteria</taxon>
        <taxon>Bacillati</taxon>
        <taxon>Bacillota</taxon>
        <taxon>Negativicutes</taxon>
        <taxon>Veillonellales</taxon>
        <taxon>Veillonellaceae</taxon>
        <taxon>Megasphaera</taxon>
    </lineage>
</organism>
<dbReference type="Pfam" id="PF04187">
    <property type="entry name" value="Cofac_haem_bdg"/>
    <property type="match status" value="1"/>
</dbReference>
<evidence type="ECO:0000259" key="2">
    <source>
        <dbReference type="Pfam" id="PF04187"/>
    </source>
</evidence>
<protein>
    <submittedName>
        <fullName evidence="3">ChaN family lipoprotein</fullName>
    </submittedName>
</protein>
<gene>
    <name evidence="3" type="ORF">NE675_11285</name>
</gene>
<dbReference type="Gene3D" id="3.40.50.11550">
    <property type="match status" value="1"/>
</dbReference>
<sequence length="305" mass="33635">MKPCLRKQLTLWAWALFLTVPGLTGWAQEPDIVETATGKTLSVSELAGRVKGADVLFFGEFHDNAAIHHLEDELFQALYSLKGRNLALSLEMAEKDTQPVLDDYLDGRIDEEAYLAQNRPWPNYKDAYRPVVEFAKAKHLSVVAAAIPRPAAAAYAKEGNLADIPERWQPYLPASLYPSSLAYERKFAKIMTALKGRAMAVSEKTIPNLFAAQSLKDNVMAESIALYKEAHPDHLVYHLTGAVHSGDYLGSVEQLHRRRPDLSIQVITPVFAETSAAAGEGAESLYKDKGDYVIVVPKAEVGRGT</sequence>
<dbReference type="CDD" id="cd14727">
    <property type="entry name" value="ChanN-like"/>
    <property type="match status" value="1"/>
</dbReference>
<keyword evidence="1" id="KW-0732">Signal</keyword>
<dbReference type="Proteomes" id="UP001206692">
    <property type="component" value="Unassembled WGS sequence"/>
</dbReference>
<feature type="domain" description="Haem-binding uptake Tiki superfamily ChaN" evidence="2">
    <location>
        <begin position="47"/>
        <end position="255"/>
    </location>
</feature>
<keyword evidence="4" id="KW-1185">Reference proteome</keyword>
<accession>A0ABT1SUP3</accession>
<dbReference type="RefSeq" id="WP_062412729.1">
    <property type="nucleotide sequence ID" value="NZ_JAJCIO010000035.1"/>
</dbReference>
<evidence type="ECO:0000256" key="1">
    <source>
        <dbReference type="SAM" id="SignalP"/>
    </source>
</evidence>
<name>A0ABT1SUP3_9FIRM</name>
<evidence type="ECO:0000313" key="4">
    <source>
        <dbReference type="Proteomes" id="UP001206692"/>
    </source>
</evidence>
<reference evidence="3 4" key="1">
    <citation type="submission" date="2022-06" db="EMBL/GenBank/DDBJ databases">
        <title>Isolation of gut microbiota from human fecal samples.</title>
        <authorList>
            <person name="Pamer E.G."/>
            <person name="Barat B."/>
            <person name="Waligurski E."/>
            <person name="Medina S."/>
            <person name="Paddock L."/>
            <person name="Mostad J."/>
        </authorList>
    </citation>
    <scope>NUCLEOTIDE SEQUENCE [LARGE SCALE GENOMIC DNA]</scope>
    <source>
        <strain evidence="3 4">DFI.1.1</strain>
    </source>
</reference>
<dbReference type="SUPFAM" id="SSF159501">
    <property type="entry name" value="EreA/ChaN-like"/>
    <property type="match status" value="1"/>
</dbReference>
<proteinExistence type="predicted"/>